<dbReference type="Pfam" id="PF00001">
    <property type="entry name" value="7tm_1"/>
    <property type="match status" value="1"/>
</dbReference>
<dbReference type="PROSITE" id="PS50262">
    <property type="entry name" value="G_PROTEIN_RECEP_F1_2"/>
    <property type="match status" value="1"/>
</dbReference>
<dbReference type="EMBL" id="JH668744">
    <property type="protein sequence ID" value="KAG6461402.1"/>
    <property type="molecule type" value="Genomic_DNA"/>
</dbReference>
<dbReference type="SUPFAM" id="SSF81321">
    <property type="entry name" value="Family A G protein-coupled receptor-like"/>
    <property type="match status" value="1"/>
</dbReference>
<name>A0A921ZR60_MANSE</name>
<accession>A0A921ZR60</accession>
<comment type="similarity">
    <text evidence="2">Belongs to the G-protein coupled receptor 1 family.</text>
</comment>
<feature type="transmembrane region" description="Helical" evidence="9">
    <location>
        <begin position="156"/>
        <end position="176"/>
    </location>
</feature>
<evidence type="ECO:0000259" key="10">
    <source>
        <dbReference type="PROSITE" id="PS50262"/>
    </source>
</evidence>
<comment type="subcellular location">
    <subcellularLocation>
        <location evidence="1">Membrane</location>
        <topology evidence="1">Multi-pass membrane protein</topology>
    </subcellularLocation>
</comment>
<keyword evidence="12" id="KW-1185">Reference proteome</keyword>
<evidence type="ECO:0000256" key="5">
    <source>
        <dbReference type="ARBA" id="ARBA00023040"/>
    </source>
</evidence>
<feature type="transmembrane region" description="Helical" evidence="9">
    <location>
        <begin position="114"/>
        <end position="135"/>
    </location>
</feature>
<organism evidence="11 12">
    <name type="scientific">Manduca sexta</name>
    <name type="common">Tobacco hawkmoth</name>
    <name type="synonym">Tobacco hornworm</name>
    <dbReference type="NCBI Taxonomy" id="7130"/>
    <lineage>
        <taxon>Eukaryota</taxon>
        <taxon>Metazoa</taxon>
        <taxon>Ecdysozoa</taxon>
        <taxon>Arthropoda</taxon>
        <taxon>Hexapoda</taxon>
        <taxon>Insecta</taxon>
        <taxon>Pterygota</taxon>
        <taxon>Neoptera</taxon>
        <taxon>Endopterygota</taxon>
        <taxon>Lepidoptera</taxon>
        <taxon>Glossata</taxon>
        <taxon>Ditrysia</taxon>
        <taxon>Bombycoidea</taxon>
        <taxon>Sphingidae</taxon>
        <taxon>Sphinginae</taxon>
        <taxon>Sphingini</taxon>
        <taxon>Manduca</taxon>
    </lineage>
</organism>
<dbReference type="InterPro" id="IPR017452">
    <property type="entry name" value="GPCR_Rhodpsn_7TM"/>
</dbReference>
<evidence type="ECO:0000256" key="7">
    <source>
        <dbReference type="ARBA" id="ARBA00023170"/>
    </source>
</evidence>
<keyword evidence="3 9" id="KW-0812">Transmembrane</keyword>
<keyword evidence="5" id="KW-0297">G-protein coupled receptor</keyword>
<evidence type="ECO:0000256" key="6">
    <source>
        <dbReference type="ARBA" id="ARBA00023136"/>
    </source>
</evidence>
<dbReference type="PANTHER" id="PTHR24243">
    <property type="entry name" value="G-PROTEIN COUPLED RECEPTOR"/>
    <property type="match status" value="1"/>
</dbReference>
<protein>
    <recommendedName>
        <fullName evidence="10">G-protein coupled receptors family 1 profile domain-containing protein</fullName>
    </recommendedName>
</protein>
<evidence type="ECO:0000256" key="4">
    <source>
        <dbReference type="ARBA" id="ARBA00022989"/>
    </source>
</evidence>
<keyword evidence="6 9" id="KW-0472">Membrane</keyword>
<feature type="domain" description="G-protein coupled receptors family 1 profile" evidence="10">
    <location>
        <begin position="56"/>
        <end position="307"/>
    </location>
</feature>
<dbReference type="PROSITE" id="PS00237">
    <property type="entry name" value="G_PROTEIN_RECEP_F1_1"/>
    <property type="match status" value="1"/>
</dbReference>
<dbReference type="Proteomes" id="UP000791440">
    <property type="component" value="Unassembled WGS sequence"/>
</dbReference>
<feature type="transmembrane region" description="Helical" evidence="9">
    <location>
        <begin position="77"/>
        <end position="102"/>
    </location>
</feature>
<evidence type="ECO:0000256" key="1">
    <source>
        <dbReference type="ARBA" id="ARBA00004141"/>
    </source>
</evidence>
<dbReference type="GO" id="GO:0008188">
    <property type="term" value="F:neuropeptide receptor activity"/>
    <property type="evidence" value="ECO:0007669"/>
    <property type="project" value="TreeGrafter"/>
</dbReference>
<reference evidence="11" key="1">
    <citation type="journal article" date="2016" name="Insect Biochem. Mol. Biol.">
        <title>Multifaceted biological insights from a draft genome sequence of the tobacco hornworm moth, Manduca sexta.</title>
        <authorList>
            <person name="Kanost M.R."/>
            <person name="Arrese E.L."/>
            <person name="Cao X."/>
            <person name="Chen Y.R."/>
            <person name="Chellapilla S."/>
            <person name="Goldsmith M.R."/>
            <person name="Grosse-Wilde E."/>
            <person name="Heckel D.G."/>
            <person name="Herndon N."/>
            <person name="Jiang H."/>
            <person name="Papanicolaou A."/>
            <person name="Qu J."/>
            <person name="Soulages J.L."/>
            <person name="Vogel H."/>
            <person name="Walters J."/>
            <person name="Waterhouse R.M."/>
            <person name="Ahn S.J."/>
            <person name="Almeida F.C."/>
            <person name="An C."/>
            <person name="Aqrawi P."/>
            <person name="Bretschneider A."/>
            <person name="Bryant W.B."/>
            <person name="Bucks S."/>
            <person name="Chao H."/>
            <person name="Chevignon G."/>
            <person name="Christen J.M."/>
            <person name="Clarke D.F."/>
            <person name="Dittmer N.T."/>
            <person name="Ferguson L.C.F."/>
            <person name="Garavelou S."/>
            <person name="Gordon K.H.J."/>
            <person name="Gunaratna R.T."/>
            <person name="Han Y."/>
            <person name="Hauser F."/>
            <person name="He Y."/>
            <person name="Heidel-Fischer H."/>
            <person name="Hirsh A."/>
            <person name="Hu Y."/>
            <person name="Jiang H."/>
            <person name="Kalra D."/>
            <person name="Klinner C."/>
            <person name="Konig C."/>
            <person name="Kovar C."/>
            <person name="Kroll A.R."/>
            <person name="Kuwar S.S."/>
            <person name="Lee S.L."/>
            <person name="Lehman R."/>
            <person name="Li K."/>
            <person name="Li Z."/>
            <person name="Liang H."/>
            <person name="Lovelace S."/>
            <person name="Lu Z."/>
            <person name="Mansfield J.H."/>
            <person name="McCulloch K.J."/>
            <person name="Mathew T."/>
            <person name="Morton B."/>
            <person name="Muzny D.M."/>
            <person name="Neunemann D."/>
            <person name="Ongeri F."/>
            <person name="Pauchet Y."/>
            <person name="Pu L.L."/>
            <person name="Pyrousis I."/>
            <person name="Rao X.J."/>
            <person name="Redding A."/>
            <person name="Roesel C."/>
            <person name="Sanchez-Gracia A."/>
            <person name="Schaack S."/>
            <person name="Shukla A."/>
            <person name="Tetreau G."/>
            <person name="Wang Y."/>
            <person name="Xiong G.H."/>
            <person name="Traut W."/>
            <person name="Walsh T.K."/>
            <person name="Worley K.C."/>
            <person name="Wu D."/>
            <person name="Wu W."/>
            <person name="Wu Y.Q."/>
            <person name="Zhang X."/>
            <person name="Zou Z."/>
            <person name="Zucker H."/>
            <person name="Briscoe A.D."/>
            <person name="Burmester T."/>
            <person name="Clem R.J."/>
            <person name="Feyereisen R."/>
            <person name="Grimmelikhuijzen C.J.P."/>
            <person name="Hamodrakas S.J."/>
            <person name="Hansson B.S."/>
            <person name="Huguet E."/>
            <person name="Jermiin L.S."/>
            <person name="Lan Q."/>
            <person name="Lehman H.K."/>
            <person name="Lorenzen M."/>
            <person name="Merzendorfer H."/>
            <person name="Michalopoulos I."/>
            <person name="Morton D.B."/>
            <person name="Muthukrishnan S."/>
            <person name="Oakeshott J.G."/>
            <person name="Palmer W."/>
            <person name="Park Y."/>
            <person name="Passarelli A.L."/>
            <person name="Rozas J."/>
            <person name="Schwartz L.M."/>
            <person name="Smith W."/>
            <person name="Southgate A."/>
            <person name="Vilcinskas A."/>
            <person name="Vogt R."/>
            <person name="Wang P."/>
            <person name="Werren J."/>
            <person name="Yu X.Q."/>
            <person name="Zhou J.J."/>
            <person name="Brown S.J."/>
            <person name="Scherer S.E."/>
            <person name="Richards S."/>
            <person name="Blissard G.W."/>
        </authorList>
    </citation>
    <scope>NUCLEOTIDE SEQUENCE</scope>
</reference>
<feature type="transmembrane region" description="Helical" evidence="9">
    <location>
        <begin position="294"/>
        <end position="310"/>
    </location>
</feature>
<evidence type="ECO:0000256" key="8">
    <source>
        <dbReference type="ARBA" id="ARBA00023224"/>
    </source>
</evidence>
<evidence type="ECO:0000256" key="2">
    <source>
        <dbReference type="ARBA" id="ARBA00010663"/>
    </source>
</evidence>
<feature type="transmembrane region" description="Helical" evidence="9">
    <location>
        <begin position="41"/>
        <end position="65"/>
    </location>
</feature>
<evidence type="ECO:0000256" key="9">
    <source>
        <dbReference type="SAM" id="Phobius"/>
    </source>
</evidence>
<gene>
    <name evidence="11" type="ORF">O3G_MSEX012610</name>
</gene>
<dbReference type="AlphaFoldDB" id="A0A921ZR60"/>
<proteinExistence type="inferred from homology"/>
<dbReference type="GO" id="GO:0005886">
    <property type="term" value="C:plasma membrane"/>
    <property type="evidence" value="ECO:0007669"/>
    <property type="project" value="TreeGrafter"/>
</dbReference>
<feature type="transmembrane region" description="Helical" evidence="9">
    <location>
        <begin position="196"/>
        <end position="227"/>
    </location>
</feature>
<dbReference type="InterPro" id="IPR000276">
    <property type="entry name" value="GPCR_Rhodpsn"/>
</dbReference>
<keyword evidence="4 9" id="KW-1133">Transmembrane helix</keyword>
<comment type="caution">
    <text evidence="11">The sequence shown here is derived from an EMBL/GenBank/DDBJ whole genome shotgun (WGS) entry which is preliminary data.</text>
</comment>
<keyword evidence="8" id="KW-0807">Transducer</keyword>
<dbReference type="PANTHER" id="PTHR24243:SF208">
    <property type="entry name" value="PYROKININ-1 RECEPTOR"/>
    <property type="match status" value="1"/>
</dbReference>
<evidence type="ECO:0000313" key="11">
    <source>
        <dbReference type="EMBL" id="KAG6461402.1"/>
    </source>
</evidence>
<feature type="transmembrane region" description="Helical" evidence="9">
    <location>
        <begin position="248"/>
        <end position="274"/>
    </location>
</feature>
<evidence type="ECO:0000313" key="12">
    <source>
        <dbReference type="Proteomes" id="UP000791440"/>
    </source>
</evidence>
<reference evidence="11" key="2">
    <citation type="submission" date="2020-12" db="EMBL/GenBank/DDBJ databases">
        <authorList>
            <person name="Kanost M."/>
        </authorList>
    </citation>
    <scope>NUCLEOTIDE SEQUENCE</scope>
</reference>
<sequence>MIIVDDSEKYNNNSYTFFGPLGMAFHDNGIALEDTYTVKCLLSVVLLLVMIVSITGNVCTCAVIARNRSMRSPTNCYLFHLAVTDLLMAFFVPIDIYILWIPEFYPLGEIGCRIHLILFDCLCNCSLLIITTFTVERYMVVKKPFLRQKLSNNSRVCKLVAVMWFISCCFCIPDLVDIDFKESKKYVFCYVTMSYIMTLIITAEIFVFYVIPLTIIIVMYVLITIELKFKKKLRSSPANGQQNRDKAVIMLGAVALSFCVFWAPYCVLRIMLIWPKFTYEEHYNTWKILNYLCYNSYVSSAVNPILYSLMSRKFRQAFKDIFNGRKPRARKRMDSTRNSLLRNNTCRDIIMKVSAVSENENEIDNGTMKCILAQLAEMHLQFNKIAETIDAALKL</sequence>
<keyword evidence="7" id="KW-0675">Receptor</keyword>
<evidence type="ECO:0000256" key="3">
    <source>
        <dbReference type="ARBA" id="ARBA00022692"/>
    </source>
</evidence>